<sequence length="188" mass="20706">MKNPVAVLSLAVLLAAGPGLSQSLSDRAELEAEAERLLAELSDPELRTAQATENRLIGVWSRSGSETVDFLLSRARTLIEEEEYLTALDHLTALTDHAPDFAEGWYVRATTFYRLEEFGLAMRDLERALALNPQHFGALMGLGTLLEEMGHDALAVRALRLAQDLNPHQPDIAEAIARLEYRLGEASL</sequence>
<dbReference type="SMART" id="SM00028">
    <property type="entry name" value="TPR"/>
    <property type="match status" value="3"/>
</dbReference>
<keyword evidence="5" id="KW-1185">Reference proteome</keyword>
<accession>A0A849L4W8</accession>
<dbReference type="AlphaFoldDB" id="A0A849L4W8"/>
<evidence type="ECO:0000256" key="1">
    <source>
        <dbReference type="PROSITE-ProRule" id="PRU00339"/>
    </source>
</evidence>
<dbReference type="Gene3D" id="1.25.40.10">
    <property type="entry name" value="Tetratricopeptide repeat domain"/>
    <property type="match status" value="1"/>
</dbReference>
<protein>
    <submittedName>
        <fullName evidence="4">Tetratricopeptide repeat protein</fullName>
    </submittedName>
</protein>
<feature type="chain" id="PRO_5032616626" evidence="3">
    <location>
        <begin position="22"/>
        <end position="188"/>
    </location>
</feature>
<dbReference type="InterPro" id="IPR019734">
    <property type="entry name" value="TPR_rpt"/>
</dbReference>
<evidence type="ECO:0000313" key="5">
    <source>
        <dbReference type="Proteomes" id="UP000572377"/>
    </source>
</evidence>
<dbReference type="SUPFAM" id="SSF48452">
    <property type="entry name" value="TPR-like"/>
    <property type="match status" value="1"/>
</dbReference>
<gene>
    <name evidence="4" type="ORF">HMH01_13230</name>
</gene>
<keyword evidence="1" id="KW-0802">TPR repeat</keyword>
<evidence type="ECO:0000313" key="4">
    <source>
        <dbReference type="EMBL" id="NNU81399.1"/>
    </source>
</evidence>
<feature type="signal peptide" evidence="3">
    <location>
        <begin position="1"/>
        <end position="21"/>
    </location>
</feature>
<comment type="caution">
    <text evidence="4">The sequence shown here is derived from an EMBL/GenBank/DDBJ whole genome shotgun (WGS) entry which is preliminary data.</text>
</comment>
<organism evidence="4 5">
    <name type="scientific">Halovulum dunhuangense</name>
    <dbReference type="NCBI Taxonomy" id="1505036"/>
    <lineage>
        <taxon>Bacteria</taxon>
        <taxon>Pseudomonadati</taxon>
        <taxon>Pseudomonadota</taxon>
        <taxon>Alphaproteobacteria</taxon>
        <taxon>Rhodobacterales</taxon>
        <taxon>Paracoccaceae</taxon>
        <taxon>Halovulum</taxon>
    </lineage>
</organism>
<keyword evidence="3" id="KW-0732">Signal</keyword>
<name>A0A849L4W8_9RHOB</name>
<feature type="repeat" description="TPR" evidence="1">
    <location>
        <begin position="102"/>
        <end position="135"/>
    </location>
</feature>
<evidence type="ECO:0000256" key="2">
    <source>
        <dbReference type="SAM" id="Coils"/>
    </source>
</evidence>
<reference evidence="4 5" key="1">
    <citation type="submission" date="2020-05" db="EMBL/GenBank/DDBJ databases">
        <title>Gimesia benthica sp. nov., a novel planctomycete isolated from a deep-sea water sample of the Northwest Indian Ocean.</title>
        <authorList>
            <person name="Wang J."/>
            <person name="Ruan C."/>
            <person name="Song L."/>
            <person name="Zhu Y."/>
            <person name="Li A."/>
            <person name="Zheng X."/>
            <person name="Wang L."/>
            <person name="Lu Z."/>
            <person name="Huang Y."/>
            <person name="Du W."/>
            <person name="Zhou Y."/>
            <person name="Huang L."/>
            <person name="Dai X."/>
        </authorList>
    </citation>
    <scope>NUCLEOTIDE SEQUENCE [LARGE SCALE GENOMIC DNA]</scope>
    <source>
        <strain evidence="4 5">YYQ-30</strain>
    </source>
</reference>
<evidence type="ECO:0000256" key="3">
    <source>
        <dbReference type="SAM" id="SignalP"/>
    </source>
</evidence>
<dbReference type="EMBL" id="JABFBC010000002">
    <property type="protein sequence ID" value="NNU81399.1"/>
    <property type="molecule type" value="Genomic_DNA"/>
</dbReference>
<keyword evidence="2" id="KW-0175">Coiled coil</keyword>
<dbReference type="Pfam" id="PF13432">
    <property type="entry name" value="TPR_16"/>
    <property type="match status" value="1"/>
</dbReference>
<dbReference type="InterPro" id="IPR011990">
    <property type="entry name" value="TPR-like_helical_dom_sf"/>
</dbReference>
<dbReference type="RefSeq" id="WP_171326242.1">
    <property type="nucleotide sequence ID" value="NZ_JABFBC010000002.1"/>
</dbReference>
<dbReference type="PROSITE" id="PS50005">
    <property type="entry name" value="TPR"/>
    <property type="match status" value="1"/>
</dbReference>
<proteinExistence type="predicted"/>
<dbReference type="Proteomes" id="UP000572377">
    <property type="component" value="Unassembled WGS sequence"/>
</dbReference>
<feature type="coiled-coil region" evidence="2">
    <location>
        <begin position="20"/>
        <end position="47"/>
    </location>
</feature>